<dbReference type="EMBL" id="JBHSDJ010000131">
    <property type="protein sequence ID" value="MFC4249265.1"/>
    <property type="molecule type" value="Genomic_DNA"/>
</dbReference>
<protein>
    <recommendedName>
        <fullName evidence="2">DUF7344 domain-containing protein</fullName>
    </recommendedName>
</protein>
<sequence>MFRTNVLPEGEIYDVLANSRRRETLRYLTDSSAGSITLRELSVAIAADETGQSPPPKRVRESVYNSLHQTHLPKLDELGVVTYNRDSRTVTLRERAREVDRYMEVLTRYGVTWSELYRSLGVVSLLVVVAALLEVPFVSAVDPLLWTSGFLALFAGVIASQLWSNRWYVLQALRPR</sequence>
<evidence type="ECO:0000259" key="2">
    <source>
        <dbReference type="Pfam" id="PF24035"/>
    </source>
</evidence>
<feature type="transmembrane region" description="Helical" evidence="1">
    <location>
        <begin position="116"/>
        <end position="138"/>
    </location>
</feature>
<dbReference type="Pfam" id="PF24035">
    <property type="entry name" value="DUF7344"/>
    <property type="match status" value="1"/>
</dbReference>
<dbReference type="InterPro" id="IPR036388">
    <property type="entry name" value="WH-like_DNA-bd_sf"/>
</dbReference>
<evidence type="ECO:0000313" key="4">
    <source>
        <dbReference type="Proteomes" id="UP001595821"/>
    </source>
</evidence>
<comment type="caution">
    <text evidence="3">The sequence shown here is derived from an EMBL/GenBank/DDBJ whole genome shotgun (WGS) entry which is preliminary data.</text>
</comment>
<dbReference type="AlphaFoldDB" id="A0ABD5P4N3"/>
<organism evidence="3 4">
    <name type="scientific">Natribaculum luteum</name>
    <dbReference type="NCBI Taxonomy" id="1586232"/>
    <lineage>
        <taxon>Archaea</taxon>
        <taxon>Methanobacteriati</taxon>
        <taxon>Methanobacteriota</taxon>
        <taxon>Stenosarchaea group</taxon>
        <taxon>Halobacteria</taxon>
        <taxon>Halobacteriales</taxon>
        <taxon>Natrialbaceae</taxon>
        <taxon>Natribaculum</taxon>
    </lineage>
</organism>
<feature type="domain" description="DUF7344" evidence="2">
    <location>
        <begin position="13"/>
        <end position="91"/>
    </location>
</feature>
<evidence type="ECO:0000313" key="3">
    <source>
        <dbReference type="EMBL" id="MFC4249265.1"/>
    </source>
</evidence>
<evidence type="ECO:0000256" key="1">
    <source>
        <dbReference type="SAM" id="Phobius"/>
    </source>
</evidence>
<dbReference type="GeneID" id="71853051"/>
<dbReference type="Gene3D" id="1.10.10.10">
    <property type="entry name" value="Winged helix-like DNA-binding domain superfamily/Winged helix DNA-binding domain"/>
    <property type="match status" value="1"/>
</dbReference>
<keyword evidence="1" id="KW-0472">Membrane</keyword>
<accession>A0ABD5P4N3</accession>
<name>A0ABD5P4N3_9EURY</name>
<feature type="transmembrane region" description="Helical" evidence="1">
    <location>
        <begin position="144"/>
        <end position="164"/>
    </location>
</feature>
<gene>
    <name evidence="3" type="ORF">ACFOZ7_20425</name>
</gene>
<proteinExistence type="predicted"/>
<keyword evidence="1" id="KW-0812">Transmembrane</keyword>
<keyword evidence="1" id="KW-1133">Transmembrane helix</keyword>
<dbReference type="Proteomes" id="UP001595821">
    <property type="component" value="Unassembled WGS sequence"/>
</dbReference>
<reference evidence="3 4" key="1">
    <citation type="journal article" date="2014" name="Int. J. Syst. Evol. Microbiol.">
        <title>Complete genome sequence of Corynebacterium casei LMG S-19264T (=DSM 44701T), isolated from a smear-ripened cheese.</title>
        <authorList>
            <consortium name="US DOE Joint Genome Institute (JGI-PGF)"/>
            <person name="Walter F."/>
            <person name="Albersmeier A."/>
            <person name="Kalinowski J."/>
            <person name="Ruckert C."/>
        </authorList>
    </citation>
    <scope>NUCLEOTIDE SEQUENCE [LARGE SCALE GENOMIC DNA]</scope>
    <source>
        <strain evidence="3 4">IBRC-M 10912</strain>
    </source>
</reference>
<dbReference type="InterPro" id="IPR055768">
    <property type="entry name" value="DUF7344"/>
</dbReference>
<dbReference type="RefSeq" id="WP_246972523.1">
    <property type="nucleotide sequence ID" value="NZ_CP095397.1"/>
</dbReference>